<dbReference type="InterPro" id="IPR035994">
    <property type="entry name" value="Nucleoside_phosphorylase_sf"/>
</dbReference>
<comment type="function">
    <text evidence="1">Nucleoside permease that transports adenosine and guanosine.</text>
</comment>
<comment type="similarity">
    <text evidence="1">Belongs to the NUP family.</text>
</comment>
<evidence type="ECO:0000313" key="4">
    <source>
        <dbReference type="Proteomes" id="UP001212411"/>
    </source>
</evidence>
<feature type="chain" id="PRO_5042029528" evidence="2">
    <location>
        <begin position="18"/>
        <end position="351"/>
    </location>
</feature>
<reference evidence="3 4" key="1">
    <citation type="journal article" date="2023" name="G3 (Bethesda)">
        <title>A high-quality reference genome for the fission yeast Schizosaccharomyces osmophilus.</title>
        <authorList>
            <person name="Jia G.S."/>
            <person name="Zhang W.C."/>
            <person name="Liang Y."/>
            <person name="Liu X.H."/>
            <person name="Rhind N."/>
            <person name="Pidoux A."/>
            <person name="Brysch-Herzberg M."/>
            <person name="Du L.L."/>
        </authorList>
    </citation>
    <scope>NUCLEOTIDE SEQUENCE [LARGE SCALE GENOMIC DNA]</scope>
    <source>
        <strain evidence="3 4">CBS 15793</strain>
    </source>
</reference>
<keyword evidence="2" id="KW-0732">Signal</keyword>
<sequence>MMSFLKFLVSALTVTSAVLPASAGLISKRDVVKPKVMVISMFAPEADAWLNPWNDLYANNITVPGLNTLFPEVHCNTEQSVCQVTTGEGKSNAASSMTALTVSPKFDLSETFFIVSGIAGINPYAASLGSVSIAKFAVDVDLVQTIDLRELPKQYQSAGWEIGTDPYGDGTSNNEVVYPTTFDYQTNLYQLNTTLIEAALEIIKDVVLEDSEKAAEYRKKYEETPAQRAPFILQCDTATSDNYWAGNYMGDFASNITNVLTNYTGHYCTSQQEDSASLTAIKRAAGSDLTDFSRVIVMRSGSDFDRGTGSISALDNLLKGNGHTLSLAAANLYHAGKPLVDHIVNNWSYWN</sequence>
<evidence type="ECO:0000256" key="2">
    <source>
        <dbReference type="SAM" id="SignalP"/>
    </source>
</evidence>
<dbReference type="PANTHER" id="PTHR38643:SF1">
    <property type="entry name" value="PURINE NUCLEOSIDE PERMEASE C285.05-RELATED"/>
    <property type="match status" value="1"/>
</dbReference>
<dbReference type="EMBL" id="CP115612">
    <property type="protein sequence ID" value="WBW73148.1"/>
    <property type="molecule type" value="Genomic_DNA"/>
</dbReference>
<proteinExistence type="inferred from homology"/>
<accession>A0AAE9WE97</accession>
<dbReference type="GO" id="GO:0003824">
    <property type="term" value="F:catalytic activity"/>
    <property type="evidence" value="ECO:0007669"/>
    <property type="project" value="InterPro"/>
</dbReference>
<dbReference type="InterPro" id="IPR009486">
    <property type="entry name" value="Pur_nuclsid_perm"/>
</dbReference>
<dbReference type="Gene3D" id="3.40.50.1580">
    <property type="entry name" value="Nucleoside phosphorylase domain"/>
    <property type="match status" value="1"/>
</dbReference>
<dbReference type="PANTHER" id="PTHR38643">
    <property type="entry name" value="PURINE NUCLEOSIDE PERMEASE C285.05-RELATED"/>
    <property type="match status" value="1"/>
</dbReference>
<dbReference type="AlphaFoldDB" id="A0AAE9WE97"/>
<dbReference type="KEGG" id="som:SOMG_02990"/>
<dbReference type="GO" id="GO:0055085">
    <property type="term" value="P:transmembrane transport"/>
    <property type="evidence" value="ECO:0007669"/>
    <property type="project" value="InterPro"/>
</dbReference>
<dbReference type="PIRSF" id="PIRSF013171">
    <property type="entry name" value="Pur_nuclsid_perm"/>
    <property type="match status" value="1"/>
</dbReference>
<keyword evidence="3" id="KW-0472">Membrane</keyword>
<keyword evidence="1" id="KW-0813">Transport</keyword>
<feature type="signal peptide" evidence="2">
    <location>
        <begin position="1"/>
        <end position="17"/>
    </location>
</feature>
<dbReference type="Pfam" id="PF06516">
    <property type="entry name" value="NUP"/>
    <property type="match status" value="1"/>
</dbReference>
<evidence type="ECO:0000313" key="3">
    <source>
        <dbReference type="EMBL" id="WBW73148.1"/>
    </source>
</evidence>
<name>A0AAE9WE97_9SCHI</name>
<dbReference type="GO" id="GO:0005783">
    <property type="term" value="C:endoplasmic reticulum"/>
    <property type="evidence" value="ECO:0007669"/>
    <property type="project" value="TreeGrafter"/>
</dbReference>
<evidence type="ECO:0000256" key="1">
    <source>
        <dbReference type="PIRNR" id="PIRNR013171"/>
    </source>
</evidence>
<keyword evidence="3" id="KW-0812">Transmembrane</keyword>
<keyword evidence="4" id="KW-1185">Reference proteome</keyword>
<dbReference type="RefSeq" id="XP_056037391.1">
    <property type="nucleotide sequence ID" value="XM_056181781.1"/>
</dbReference>
<dbReference type="GO" id="GO:0009116">
    <property type="term" value="P:nucleoside metabolic process"/>
    <property type="evidence" value="ECO:0007669"/>
    <property type="project" value="InterPro"/>
</dbReference>
<protein>
    <submittedName>
        <fullName evidence="3">Purine nucleoside transmembrane transporter</fullName>
    </submittedName>
</protein>
<dbReference type="Proteomes" id="UP001212411">
    <property type="component" value="Chromosome 2"/>
</dbReference>
<dbReference type="GeneID" id="80876470"/>
<gene>
    <name evidence="3" type="ORF">SOMG_02990</name>
</gene>
<organism evidence="3 4">
    <name type="scientific">Schizosaccharomyces osmophilus</name>
    <dbReference type="NCBI Taxonomy" id="2545709"/>
    <lineage>
        <taxon>Eukaryota</taxon>
        <taxon>Fungi</taxon>
        <taxon>Dikarya</taxon>
        <taxon>Ascomycota</taxon>
        <taxon>Taphrinomycotina</taxon>
        <taxon>Schizosaccharomycetes</taxon>
        <taxon>Schizosaccharomycetales</taxon>
        <taxon>Schizosaccharomycetaceae</taxon>
        <taxon>Schizosaccharomyces</taxon>
    </lineage>
</organism>